<dbReference type="GO" id="GO:0015833">
    <property type="term" value="P:peptide transport"/>
    <property type="evidence" value="ECO:0007669"/>
    <property type="project" value="InterPro"/>
</dbReference>
<dbReference type="AlphaFoldDB" id="A0A6N7XPW5"/>
<dbReference type="RefSeq" id="WP_154442056.1">
    <property type="nucleotide sequence ID" value="NZ_JAHLPJ010000001.1"/>
</dbReference>
<dbReference type="InterPro" id="IPR013563">
    <property type="entry name" value="Oligopep_ABC_C"/>
</dbReference>
<dbReference type="PROSITE" id="PS50893">
    <property type="entry name" value="ABC_TRANSPORTER_2"/>
    <property type="match status" value="1"/>
</dbReference>
<dbReference type="InterPro" id="IPR050388">
    <property type="entry name" value="ABC_Ni/Peptide_Import"/>
</dbReference>
<dbReference type="GO" id="GO:0005524">
    <property type="term" value="F:ATP binding"/>
    <property type="evidence" value="ECO:0007669"/>
    <property type="project" value="UniProtKB-KW"/>
</dbReference>
<evidence type="ECO:0000259" key="8">
    <source>
        <dbReference type="PROSITE" id="PS50893"/>
    </source>
</evidence>
<dbReference type="EMBL" id="VUNQ01000045">
    <property type="protein sequence ID" value="MSU02842.1"/>
    <property type="molecule type" value="Genomic_DNA"/>
</dbReference>
<evidence type="ECO:0000256" key="5">
    <source>
        <dbReference type="ARBA" id="ARBA00022741"/>
    </source>
</evidence>
<dbReference type="Proteomes" id="UP000469523">
    <property type="component" value="Unassembled WGS sequence"/>
</dbReference>
<keyword evidence="10" id="KW-1185">Reference proteome</keyword>
<sequence>MEKENIILSVKDLVIKFKLRGDILTAIREASLDLYEGESLAIVGESGSGKSVFTKSFMGLLDGNGWIDSGSIIFEGEEISKYKREEDWIKIRGKKIAMVFQDPMTSLNPLRSIGKQVQEAVELHQGLKRDEAKKKTIEILKDVGITEPERRYRQYPHEFSGGMRQRVVIAIAIACTPKVLICDEPTTALDVTIQAQILDLLKGLKEKYKLTTIYITHDLGVVANVADRIAVMYAGDIVEIGKCEEVFYNGQHPYTWALLSSLPQLGVKGEDLFTIKGTPPNLFYEIKGDAFAPRNPRALKVDFIHKPPYFDVSPTHKAKTWILDPRSPKVEPPESIKILRAQWEVVSHG</sequence>
<dbReference type="InterPro" id="IPR003593">
    <property type="entry name" value="AAA+_ATPase"/>
</dbReference>
<protein>
    <submittedName>
        <fullName evidence="9">ABC transporter ATP-binding protein</fullName>
    </submittedName>
</protein>
<keyword evidence="5" id="KW-0547">Nucleotide-binding</keyword>
<comment type="subcellular location">
    <subcellularLocation>
        <location evidence="1">Cell membrane</location>
        <topology evidence="1">Peripheral membrane protein</topology>
    </subcellularLocation>
</comment>
<comment type="caution">
    <text evidence="9">The sequence shown here is derived from an EMBL/GenBank/DDBJ whole genome shotgun (WGS) entry which is preliminary data.</text>
</comment>
<evidence type="ECO:0000256" key="4">
    <source>
        <dbReference type="ARBA" id="ARBA00022475"/>
    </source>
</evidence>
<evidence type="ECO:0000256" key="6">
    <source>
        <dbReference type="ARBA" id="ARBA00022840"/>
    </source>
</evidence>
<dbReference type="PANTHER" id="PTHR43297">
    <property type="entry name" value="OLIGOPEPTIDE TRANSPORT ATP-BINDING PROTEIN APPD"/>
    <property type="match status" value="1"/>
</dbReference>
<dbReference type="InterPro" id="IPR017871">
    <property type="entry name" value="ABC_transporter-like_CS"/>
</dbReference>
<evidence type="ECO:0000256" key="2">
    <source>
        <dbReference type="ARBA" id="ARBA00005417"/>
    </source>
</evidence>
<dbReference type="FunFam" id="3.40.50.300:FF:000016">
    <property type="entry name" value="Oligopeptide ABC transporter ATP-binding component"/>
    <property type="match status" value="1"/>
</dbReference>
<keyword evidence="6 9" id="KW-0067">ATP-binding</keyword>
<dbReference type="GO" id="GO:0016887">
    <property type="term" value="F:ATP hydrolysis activity"/>
    <property type="evidence" value="ECO:0007669"/>
    <property type="project" value="InterPro"/>
</dbReference>
<organism evidence="9 10">
    <name type="scientific">Tissierella pigra</name>
    <dbReference type="NCBI Taxonomy" id="2607614"/>
    <lineage>
        <taxon>Bacteria</taxon>
        <taxon>Bacillati</taxon>
        <taxon>Bacillota</taxon>
        <taxon>Tissierellia</taxon>
        <taxon>Tissierellales</taxon>
        <taxon>Tissierellaceae</taxon>
        <taxon>Tissierella</taxon>
    </lineage>
</organism>
<gene>
    <name evidence="9" type="ORF">FYJ83_15370</name>
</gene>
<dbReference type="Pfam" id="PF00005">
    <property type="entry name" value="ABC_tran"/>
    <property type="match status" value="1"/>
</dbReference>
<evidence type="ECO:0000256" key="3">
    <source>
        <dbReference type="ARBA" id="ARBA00022448"/>
    </source>
</evidence>
<evidence type="ECO:0000313" key="10">
    <source>
        <dbReference type="Proteomes" id="UP000469523"/>
    </source>
</evidence>
<dbReference type="InterPro" id="IPR027417">
    <property type="entry name" value="P-loop_NTPase"/>
</dbReference>
<comment type="similarity">
    <text evidence="2">Belongs to the ABC transporter superfamily.</text>
</comment>
<dbReference type="Gene3D" id="3.40.50.300">
    <property type="entry name" value="P-loop containing nucleotide triphosphate hydrolases"/>
    <property type="match status" value="1"/>
</dbReference>
<keyword evidence="7" id="KW-0472">Membrane</keyword>
<dbReference type="SMART" id="SM00382">
    <property type="entry name" value="AAA"/>
    <property type="match status" value="1"/>
</dbReference>
<evidence type="ECO:0000256" key="1">
    <source>
        <dbReference type="ARBA" id="ARBA00004202"/>
    </source>
</evidence>
<accession>A0A6N7XPW5</accession>
<evidence type="ECO:0000256" key="7">
    <source>
        <dbReference type="ARBA" id="ARBA00023136"/>
    </source>
</evidence>
<proteinExistence type="inferred from homology"/>
<dbReference type="NCBIfam" id="TIGR01727">
    <property type="entry name" value="oligo_HPY"/>
    <property type="match status" value="1"/>
</dbReference>
<reference evidence="9 10" key="1">
    <citation type="submission" date="2019-09" db="EMBL/GenBank/DDBJ databases">
        <title>In-depth cultivation of the pig gut microbiome towards novel bacterial diversity and tailored functional studies.</title>
        <authorList>
            <person name="Wylensek D."/>
            <person name="Hitch T.C.A."/>
            <person name="Clavel T."/>
        </authorList>
    </citation>
    <scope>NUCLEOTIDE SEQUENCE [LARGE SCALE GENOMIC DNA]</scope>
    <source>
        <strain evidence="9 10">WCA3-693-APC-4?</strain>
    </source>
</reference>
<dbReference type="PANTHER" id="PTHR43297:SF2">
    <property type="entry name" value="DIPEPTIDE TRANSPORT ATP-BINDING PROTEIN DPPD"/>
    <property type="match status" value="1"/>
</dbReference>
<dbReference type="SUPFAM" id="SSF52540">
    <property type="entry name" value="P-loop containing nucleoside triphosphate hydrolases"/>
    <property type="match status" value="1"/>
</dbReference>
<dbReference type="PROSITE" id="PS00211">
    <property type="entry name" value="ABC_TRANSPORTER_1"/>
    <property type="match status" value="1"/>
</dbReference>
<dbReference type="CDD" id="cd03257">
    <property type="entry name" value="ABC_NikE_OppD_transporters"/>
    <property type="match status" value="1"/>
</dbReference>
<feature type="domain" description="ABC transporter" evidence="8">
    <location>
        <begin position="8"/>
        <end position="259"/>
    </location>
</feature>
<dbReference type="InterPro" id="IPR003439">
    <property type="entry name" value="ABC_transporter-like_ATP-bd"/>
</dbReference>
<dbReference type="Pfam" id="PF08352">
    <property type="entry name" value="oligo_HPY"/>
    <property type="match status" value="1"/>
</dbReference>
<keyword evidence="3" id="KW-0813">Transport</keyword>
<name>A0A6N7XPW5_9FIRM</name>
<dbReference type="GO" id="GO:0005886">
    <property type="term" value="C:plasma membrane"/>
    <property type="evidence" value="ECO:0007669"/>
    <property type="project" value="UniProtKB-SubCell"/>
</dbReference>
<keyword evidence="4" id="KW-1003">Cell membrane</keyword>
<evidence type="ECO:0000313" key="9">
    <source>
        <dbReference type="EMBL" id="MSU02842.1"/>
    </source>
</evidence>